<evidence type="ECO:0000256" key="1">
    <source>
        <dbReference type="ARBA" id="ARBA00004651"/>
    </source>
</evidence>
<dbReference type="InterPro" id="IPR003838">
    <property type="entry name" value="ABC3_permease_C"/>
</dbReference>
<comment type="similarity">
    <text evidence="6">Belongs to the ABC-4 integral membrane protein family.</text>
</comment>
<feature type="transmembrane region" description="Helical" evidence="7">
    <location>
        <begin position="391"/>
        <end position="411"/>
    </location>
</feature>
<dbReference type="GO" id="GO:0022857">
    <property type="term" value="F:transmembrane transporter activity"/>
    <property type="evidence" value="ECO:0007669"/>
    <property type="project" value="TreeGrafter"/>
</dbReference>
<evidence type="ECO:0000256" key="2">
    <source>
        <dbReference type="ARBA" id="ARBA00022475"/>
    </source>
</evidence>
<evidence type="ECO:0000256" key="4">
    <source>
        <dbReference type="ARBA" id="ARBA00022989"/>
    </source>
</evidence>
<feature type="domain" description="ABC3 transporter permease C-terminal" evidence="8">
    <location>
        <begin position="306"/>
        <end position="418"/>
    </location>
</feature>
<dbReference type="Proteomes" id="UP000520814">
    <property type="component" value="Unassembled WGS sequence"/>
</dbReference>
<evidence type="ECO:0000313" key="10">
    <source>
        <dbReference type="EMBL" id="MBB6048869.1"/>
    </source>
</evidence>
<evidence type="ECO:0000256" key="3">
    <source>
        <dbReference type="ARBA" id="ARBA00022692"/>
    </source>
</evidence>
<dbReference type="EMBL" id="JACHGW010000001">
    <property type="protein sequence ID" value="MBB6048869.1"/>
    <property type="molecule type" value="Genomic_DNA"/>
</dbReference>
<organism evidence="10 11">
    <name type="scientific">Armatimonas rosea</name>
    <dbReference type="NCBI Taxonomy" id="685828"/>
    <lineage>
        <taxon>Bacteria</taxon>
        <taxon>Bacillati</taxon>
        <taxon>Armatimonadota</taxon>
        <taxon>Armatimonadia</taxon>
        <taxon>Armatimonadales</taxon>
        <taxon>Armatimonadaceae</taxon>
        <taxon>Armatimonas</taxon>
    </lineage>
</organism>
<comment type="subcellular location">
    <subcellularLocation>
        <location evidence="1">Cell membrane</location>
        <topology evidence="1">Multi-pass membrane protein</topology>
    </subcellularLocation>
</comment>
<dbReference type="Pfam" id="PF12704">
    <property type="entry name" value="MacB_PCD"/>
    <property type="match status" value="1"/>
</dbReference>
<feature type="transmembrane region" description="Helical" evidence="7">
    <location>
        <begin position="43"/>
        <end position="63"/>
    </location>
</feature>
<feature type="domain" description="MacB-like periplasmic core" evidence="9">
    <location>
        <begin position="42"/>
        <end position="265"/>
    </location>
</feature>
<accession>A0A7W9SN27</accession>
<evidence type="ECO:0000313" key="11">
    <source>
        <dbReference type="Proteomes" id="UP000520814"/>
    </source>
</evidence>
<gene>
    <name evidence="10" type="ORF">HNQ39_000631</name>
</gene>
<evidence type="ECO:0000259" key="9">
    <source>
        <dbReference type="Pfam" id="PF12704"/>
    </source>
</evidence>
<keyword evidence="2" id="KW-1003">Cell membrane</keyword>
<evidence type="ECO:0000256" key="7">
    <source>
        <dbReference type="SAM" id="Phobius"/>
    </source>
</evidence>
<dbReference type="InterPro" id="IPR050250">
    <property type="entry name" value="Macrolide_Exporter_MacB"/>
</dbReference>
<proteinExistence type="inferred from homology"/>
<keyword evidence="4 7" id="KW-1133">Transmembrane helix</keyword>
<feature type="transmembrane region" description="Helical" evidence="7">
    <location>
        <begin position="346"/>
        <end position="371"/>
    </location>
</feature>
<dbReference type="Pfam" id="PF02687">
    <property type="entry name" value="FtsX"/>
    <property type="match status" value="1"/>
</dbReference>
<comment type="caution">
    <text evidence="10">The sequence shown here is derived from an EMBL/GenBank/DDBJ whole genome shotgun (WGS) entry which is preliminary data.</text>
</comment>
<evidence type="ECO:0000256" key="6">
    <source>
        <dbReference type="ARBA" id="ARBA00038076"/>
    </source>
</evidence>
<sequence>MATASSPAPVVEQGSSGLGRTSAFLVSLQMAWTGLGANKLRSFLTMLGVIIGVGAVIVAISIGEGSKAAVEESIQKLGSNVLTILPGQQRAGGVSMGFGTQSKMKVSDVELLKRSCPSVGEAYPSVNKTAQIKATNKNTNTTVNGNGPPYPVVSNHPVQYGRYFNADEVRSQKRVAALGSTTAKDLFGSASAALNKTIRINSQSFLVIGVLKEKGGMGFRNPDDAVYVPVTTAMRRLFGIENVNSITVQARSFGLMSRAQGEVEKVMQKRLGTSSTGNNFIIFNQADIAATQNEQQDTFGNLIKYLAIVSLVVGGIGIMNIMLVSVTERTREIGIRKAIGARRLDILTQFLLEALFLSLVGGLIGVAMGMLGSNAVAQANGWRVQVSSSSVVLAFGFSAVVGVFFGFYPALKASNLSPIEALRYE</sequence>
<keyword evidence="11" id="KW-1185">Reference proteome</keyword>
<feature type="transmembrane region" description="Helical" evidence="7">
    <location>
        <begin position="305"/>
        <end position="326"/>
    </location>
</feature>
<keyword evidence="3 7" id="KW-0812">Transmembrane</keyword>
<keyword evidence="5 7" id="KW-0472">Membrane</keyword>
<evidence type="ECO:0000259" key="8">
    <source>
        <dbReference type="Pfam" id="PF02687"/>
    </source>
</evidence>
<dbReference type="RefSeq" id="WP_184192492.1">
    <property type="nucleotide sequence ID" value="NZ_JACHGW010000001.1"/>
</dbReference>
<dbReference type="AlphaFoldDB" id="A0A7W9SN27"/>
<dbReference type="PANTHER" id="PTHR30572:SF4">
    <property type="entry name" value="ABC TRANSPORTER PERMEASE YTRF"/>
    <property type="match status" value="1"/>
</dbReference>
<dbReference type="InterPro" id="IPR025857">
    <property type="entry name" value="MacB_PCD"/>
</dbReference>
<dbReference type="GO" id="GO:0005886">
    <property type="term" value="C:plasma membrane"/>
    <property type="evidence" value="ECO:0007669"/>
    <property type="project" value="UniProtKB-SubCell"/>
</dbReference>
<dbReference type="PANTHER" id="PTHR30572">
    <property type="entry name" value="MEMBRANE COMPONENT OF TRANSPORTER-RELATED"/>
    <property type="match status" value="1"/>
</dbReference>
<evidence type="ECO:0000256" key="5">
    <source>
        <dbReference type="ARBA" id="ARBA00023136"/>
    </source>
</evidence>
<name>A0A7W9SN27_ARMRO</name>
<reference evidence="10 11" key="1">
    <citation type="submission" date="2020-08" db="EMBL/GenBank/DDBJ databases">
        <title>Genomic Encyclopedia of Type Strains, Phase IV (KMG-IV): sequencing the most valuable type-strain genomes for metagenomic binning, comparative biology and taxonomic classification.</title>
        <authorList>
            <person name="Goeker M."/>
        </authorList>
    </citation>
    <scope>NUCLEOTIDE SEQUENCE [LARGE SCALE GENOMIC DNA]</scope>
    <source>
        <strain evidence="10 11">DSM 23562</strain>
    </source>
</reference>
<protein>
    <submittedName>
        <fullName evidence="10">Putative ABC transport system permease protein</fullName>
    </submittedName>
</protein>